<dbReference type="RefSeq" id="WP_371844860.1">
    <property type="nucleotide sequence ID" value="NZ_JBGMEL010000027.1"/>
</dbReference>
<reference evidence="1 2" key="1">
    <citation type="submission" date="2024-08" db="EMBL/GenBank/DDBJ databases">
        <authorList>
            <person name="Ishaq N."/>
        </authorList>
    </citation>
    <scope>NUCLEOTIDE SEQUENCE [LARGE SCALE GENOMIC DNA]</scope>
    <source>
        <strain evidence="1 2">JCM 30400</strain>
    </source>
</reference>
<name>A0ABV4NU75_9GAMM</name>
<dbReference type="EMBL" id="JBGMEL010000027">
    <property type="protein sequence ID" value="MFA0792476.1"/>
    <property type="molecule type" value="Genomic_DNA"/>
</dbReference>
<comment type="caution">
    <text evidence="1">The sequence shown here is derived from an EMBL/GenBank/DDBJ whole genome shotgun (WGS) entry which is preliminary data.</text>
</comment>
<protein>
    <submittedName>
        <fullName evidence="1">Uncharacterized protein</fullName>
    </submittedName>
</protein>
<organism evidence="1 2">
    <name type="scientific">Microbulbifer echini</name>
    <dbReference type="NCBI Taxonomy" id="1529067"/>
    <lineage>
        <taxon>Bacteria</taxon>
        <taxon>Pseudomonadati</taxon>
        <taxon>Pseudomonadota</taxon>
        <taxon>Gammaproteobacteria</taxon>
        <taxon>Cellvibrionales</taxon>
        <taxon>Microbulbiferaceae</taxon>
        <taxon>Microbulbifer</taxon>
    </lineage>
</organism>
<accession>A0ABV4NU75</accession>
<sequence>MSYNIAVVNFKLPENFEEAVALVNSMTDMDVPEIASIYKEFHDEVTKAFPCLCSLPDDEIDNGVWCDGPLINNFTVKAPVIGFSYSKVEEALPVVGNLALKMGLSVLDWQASKVYNP</sequence>
<gene>
    <name evidence="1" type="ORF">ACCI51_18210</name>
</gene>
<keyword evidence="2" id="KW-1185">Reference proteome</keyword>
<evidence type="ECO:0000313" key="2">
    <source>
        <dbReference type="Proteomes" id="UP001569414"/>
    </source>
</evidence>
<dbReference type="Proteomes" id="UP001569414">
    <property type="component" value="Unassembled WGS sequence"/>
</dbReference>
<evidence type="ECO:0000313" key="1">
    <source>
        <dbReference type="EMBL" id="MFA0792476.1"/>
    </source>
</evidence>
<proteinExistence type="predicted"/>